<keyword evidence="2" id="KW-1185">Reference proteome</keyword>
<reference evidence="1 2" key="1">
    <citation type="submission" date="2018-10" db="EMBL/GenBank/DDBJ databases">
        <title>Bradyrhizobium sp. nov., effective nodules isolated from peanut in China.</title>
        <authorList>
            <person name="Li Y."/>
        </authorList>
    </citation>
    <scope>NUCLEOTIDE SEQUENCE [LARGE SCALE GENOMIC DNA]</scope>
    <source>
        <strain evidence="1 2">CCBAU 53426</strain>
    </source>
</reference>
<name>A0ABY0EEL5_9BRAD</name>
<sequence>MVASGVEGAGMFLSGVPSRGDGNEAAAYSRLALQQVFQATSNSLPNRNIGVAREDVGES</sequence>
<gene>
    <name evidence="1" type="ORF">EAS56_06340</name>
</gene>
<dbReference type="Proteomes" id="UP000290401">
    <property type="component" value="Unassembled WGS sequence"/>
</dbReference>
<organism evidence="1 2">
    <name type="scientific">Bradyrhizobium guangzhouense</name>
    <dbReference type="NCBI Taxonomy" id="1325095"/>
    <lineage>
        <taxon>Bacteria</taxon>
        <taxon>Pseudomonadati</taxon>
        <taxon>Pseudomonadota</taxon>
        <taxon>Alphaproteobacteria</taxon>
        <taxon>Hyphomicrobiales</taxon>
        <taxon>Nitrobacteraceae</taxon>
        <taxon>Bradyrhizobium</taxon>
    </lineage>
</organism>
<comment type="caution">
    <text evidence="1">The sequence shown here is derived from an EMBL/GenBank/DDBJ whole genome shotgun (WGS) entry which is preliminary data.</text>
</comment>
<proteinExistence type="predicted"/>
<protein>
    <submittedName>
        <fullName evidence="1">Uncharacterized protein</fullName>
    </submittedName>
</protein>
<evidence type="ECO:0000313" key="1">
    <source>
        <dbReference type="EMBL" id="RXH16607.1"/>
    </source>
</evidence>
<dbReference type="EMBL" id="RDQZ01000003">
    <property type="protein sequence ID" value="RXH16607.1"/>
    <property type="molecule type" value="Genomic_DNA"/>
</dbReference>
<evidence type="ECO:0000313" key="2">
    <source>
        <dbReference type="Proteomes" id="UP000290401"/>
    </source>
</evidence>
<accession>A0ABY0EEL5</accession>